<proteinExistence type="predicted"/>
<evidence type="ECO:0000313" key="1">
    <source>
        <dbReference type="EMBL" id="EIJ65945.1"/>
    </source>
</evidence>
<keyword evidence="2" id="KW-1185">Reference proteome</keyword>
<dbReference type="EMBL" id="AEXL02000090">
    <property type="protein sequence ID" value="EIJ65945.1"/>
    <property type="molecule type" value="Genomic_DNA"/>
</dbReference>
<dbReference type="Proteomes" id="UP000003423">
    <property type="component" value="Unassembled WGS sequence"/>
</dbReference>
<sequence>MLEKQFNPDLLYNRIVHFYMDKKGYSKDKANSIAQAVVQKEAQRRICKK</sequence>
<comment type="caution">
    <text evidence="1">The sequence shown here is derived from an EMBL/GenBank/DDBJ whole genome shotgun (WGS) entry which is preliminary data.</text>
</comment>
<dbReference type="PATRIC" id="fig|859350.6.peg.953"/>
<protein>
    <submittedName>
        <fullName evidence="1">Uncharacterized protein</fullName>
    </submittedName>
</protein>
<evidence type="ECO:0000313" key="2">
    <source>
        <dbReference type="Proteomes" id="UP000003423"/>
    </source>
</evidence>
<organism evidence="1 2">
    <name type="scientific">Candidatus Nitrosopumilus salarius BD31</name>
    <dbReference type="NCBI Taxonomy" id="859350"/>
    <lineage>
        <taxon>Archaea</taxon>
        <taxon>Nitrososphaerota</taxon>
        <taxon>Nitrososphaeria</taxon>
        <taxon>Nitrosopumilales</taxon>
        <taxon>Nitrosopumilaceae</taxon>
        <taxon>Nitrosopumilus</taxon>
    </lineage>
</organism>
<name>I3D2K2_9ARCH</name>
<reference evidence="1 2" key="1">
    <citation type="journal article" date="2012" name="J. Bacteriol.">
        <title>Genome sequence of "Candidatus Nitrosopumilus salaria" BD31, an ammonia-oxidizing archaeon from the San Francisco Bay estuary.</title>
        <authorList>
            <person name="Mosier A.C."/>
            <person name="Allen E.E."/>
            <person name="Kim M."/>
            <person name="Ferriera S."/>
            <person name="Francis C.A."/>
        </authorList>
    </citation>
    <scope>NUCLEOTIDE SEQUENCE [LARGE SCALE GENOMIC DNA]</scope>
    <source>
        <strain evidence="1 2">BD31</strain>
    </source>
</reference>
<accession>I3D2K2</accession>
<gene>
    <name evidence="1" type="ORF">BD31_I0027</name>
</gene>
<dbReference type="RefSeq" id="WP_008299353.1">
    <property type="nucleotide sequence ID" value="NZ_AEXL02000090.1"/>
</dbReference>
<dbReference type="AlphaFoldDB" id="I3D2K2"/>